<feature type="coiled-coil region" evidence="3">
    <location>
        <begin position="108"/>
        <end position="178"/>
    </location>
</feature>
<feature type="region of interest" description="Disordered" evidence="4">
    <location>
        <begin position="193"/>
        <end position="308"/>
    </location>
</feature>
<dbReference type="InterPro" id="IPR042816">
    <property type="entry name" value="Nsrp1"/>
</dbReference>
<comment type="similarity">
    <text evidence="1">Belongs to the NSRP1 family.</text>
</comment>
<accession>A0ABP1NVW0</accession>
<dbReference type="InterPro" id="IPR018612">
    <property type="entry name" value="NSRP1_N"/>
</dbReference>
<evidence type="ECO:0000256" key="4">
    <source>
        <dbReference type="SAM" id="MobiDB-lite"/>
    </source>
</evidence>
<proteinExistence type="inferred from homology"/>
<feature type="compositionally biased region" description="Polar residues" evidence="4">
    <location>
        <begin position="217"/>
        <end position="230"/>
    </location>
</feature>
<feature type="compositionally biased region" description="Basic and acidic residues" evidence="4">
    <location>
        <begin position="259"/>
        <end position="291"/>
    </location>
</feature>
<dbReference type="PANTHER" id="PTHR31938:SF4">
    <property type="entry name" value="NUCLEAR SPECKLE SPLICING REGULATORY PROTEIN 1"/>
    <property type="match status" value="1"/>
</dbReference>
<evidence type="ECO:0000313" key="6">
    <source>
        <dbReference type="EMBL" id="CAL7945175.1"/>
    </source>
</evidence>
<organism evidence="6 7">
    <name type="scientific">Xylocopa violacea</name>
    <name type="common">Violet carpenter bee</name>
    <name type="synonym">Apis violacea</name>
    <dbReference type="NCBI Taxonomy" id="135666"/>
    <lineage>
        <taxon>Eukaryota</taxon>
        <taxon>Metazoa</taxon>
        <taxon>Ecdysozoa</taxon>
        <taxon>Arthropoda</taxon>
        <taxon>Hexapoda</taxon>
        <taxon>Insecta</taxon>
        <taxon>Pterygota</taxon>
        <taxon>Neoptera</taxon>
        <taxon>Endopterygota</taxon>
        <taxon>Hymenoptera</taxon>
        <taxon>Apocrita</taxon>
        <taxon>Aculeata</taxon>
        <taxon>Apoidea</taxon>
        <taxon>Anthophila</taxon>
        <taxon>Apidae</taxon>
        <taxon>Xylocopa</taxon>
        <taxon>Xylocopa</taxon>
    </lineage>
</organism>
<gene>
    <name evidence="6" type="ORF">XYLVIOL_LOCUS7052</name>
</gene>
<evidence type="ECO:0000256" key="3">
    <source>
        <dbReference type="SAM" id="Coils"/>
    </source>
</evidence>
<dbReference type="EMBL" id="CAXAJV020001293">
    <property type="protein sequence ID" value="CAL7945175.1"/>
    <property type="molecule type" value="Genomic_DNA"/>
</dbReference>
<feature type="region of interest" description="Disordered" evidence="4">
    <location>
        <begin position="329"/>
        <end position="352"/>
    </location>
</feature>
<name>A0ABP1NVW0_XYLVO</name>
<dbReference type="Proteomes" id="UP001642520">
    <property type="component" value="Unassembled WGS sequence"/>
</dbReference>
<feature type="domain" description="Nuclear speckle splicing regulatory protein 1 N-terminal" evidence="5">
    <location>
        <begin position="61"/>
        <end position="177"/>
    </location>
</feature>
<feature type="compositionally biased region" description="Polar residues" evidence="4">
    <location>
        <begin position="18"/>
        <end position="31"/>
    </location>
</feature>
<feature type="compositionally biased region" description="Basic and acidic residues" evidence="4">
    <location>
        <begin position="194"/>
        <end position="204"/>
    </location>
</feature>
<evidence type="ECO:0000313" key="7">
    <source>
        <dbReference type="Proteomes" id="UP001642520"/>
    </source>
</evidence>
<keyword evidence="2 3" id="KW-0175">Coiled coil</keyword>
<dbReference type="PANTHER" id="PTHR31938">
    <property type="entry name" value="NUCLEAR SPECKLE SPLICING REGULATORY PROTEIN 1"/>
    <property type="match status" value="1"/>
</dbReference>
<feature type="region of interest" description="Disordered" evidence="4">
    <location>
        <begin position="1"/>
        <end position="39"/>
    </location>
</feature>
<keyword evidence="7" id="KW-1185">Reference proteome</keyword>
<reference evidence="6 7" key="1">
    <citation type="submission" date="2024-08" db="EMBL/GenBank/DDBJ databases">
        <authorList>
            <person name="Will J Nash"/>
            <person name="Angela Man"/>
            <person name="Seanna McTaggart"/>
            <person name="Kendall Baker"/>
            <person name="Tom Barker"/>
            <person name="Leah Catchpole"/>
            <person name="Alex Durrant"/>
            <person name="Karim Gharbi"/>
            <person name="Naomi Irish"/>
            <person name="Gemy Kaithakottil"/>
            <person name="Debby Ku"/>
            <person name="Aaliyah Providence"/>
            <person name="Felix Shaw"/>
            <person name="David Swarbreck"/>
            <person name="Chris Watkins"/>
            <person name="Ann M. McCartney"/>
            <person name="Giulio Formenti"/>
            <person name="Alice Mouton"/>
            <person name="Noel Vella"/>
            <person name="Bjorn M von Reumont"/>
            <person name="Adriana Vella"/>
            <person name="Wilfried Haerty"/>
        </authorList>
    </citation>
    <scope>NUCLEOTIDE SEQUENCE [LARGE SCALE GENOMIC DNA]</scope>
</reference>
<comment type="caution">
    <text evidence="6">The sequence shown here is derived from an EMBL/GenBank/DDBJ whole genome shotgun (WGS) entry which is preliminary data.</text>
</comment>
<dbReference type="Pfam" id="PF09745">
    <property type="entry name" value="NSRP1_N"/>
    <property type="match status" value="1"/>
</dbReference>
<protein>
    <recommendedName>
        <fullName evidence="5">Nuclear speckle splicing regulatory protein 1 N-terminal domain-containing protein</fullName>
    </recommendedName>
</protein>
<feature type="compositionally biased region" description="Basic and acidic residues" evidence="4">
    <location>
        <begin position="299"/>
        <end position="308"/>
    </location>
</feature>
<evidence type="ECO:0000256" key="1">
    <source>
        <dbReference type="ARBA" id="ARBA00010126"/>
    </source>
</evidence>
<sequence length="384" mass="44928">MSNKEEKQYGLILPKKQQPITPKVSNVFGDNNDSDEEDGTDWVKKALQAEGEKNKIKRQTRLNMQKALKEDPTIFQYDEVYDDMEKTKEQSKAVSDEKKKPRYIQNLLKAAERRKKEQEYRIERMVQKEREAEGEMFADKESFVTSAYRAKLEEFKRMEEEENEMDRIEAITDVKKQQDISGFYRHLYQQTVKSSEESEIKDNINNDNTNSDNDSKCINSKNTNITTPNKEQIKCKEGKKNRQYRQRIIEEDSDTDTESQQKVENKVETNIPERHKDIAEESDKVEPDAKKQKQQTENVETKKTFNESKAENILNSKNIEKASEICENNDEAEKAEKASISAKAKIEAEKRERSKIWEKRTVGPAFETALQRYYARKAMRTSAA</sequence>
<evidence type="ECO:0000259" key="5">
    <source>
        <dbReference type="Pfam" id="PF09745"/>
    </source>
</evidence>
<feature type="compositionally biased region" description="Basic and acidic residues" evidence="4">
    <location>
        <begin position="231"/>
        <end position="240"/>
    </location>
</feature>
<evidence type="ECO:0000256" key="2">
    <source>
        <dbReference type="ARBA" id="ARBA00023054"/>
    </source>
</evidence>